<dbReference type="Pfam" id="PF05816">
    <property type="entry name" value="TelA"/>
    <property type="match status" value="1"/>
</dbReference>
<sequence>MDNLPVLALSNQKNDLLYNKLAEKSPEKMQAARDMVPTLNFSKTHSVLAFGASSQKGLVDFTDSVLTNIRSGDAGPTGQLMANLKGKILDLDVRGLPQSTGGKLSAVAANIPVIGGWLSAKVDAARAFIRRYEVLKIQIDDITRKLEAEKTNQIEHLNRLDTLYERNEEYFDALEVTIAAGELKMVEMEGQFEQQRQAFAAQSAVDAKELQALKDFGDAIQSLDRRLYNLKLARVSAITSGPTIRIAQEGSKAIVEMIQDSILMMIPEWKKQLVIAISLFDQKRAMAMVHETRDMTNNLMMSTADMLGQTQATVKKAQGEGFVKVETLQKMTDKLVQTIDQGIQMDAQNKRKRAEGIQKLAEAEEKLKESLKAANESVIA</sequence>
<accession>A0A444JD00</accession>
<organism evidence="2 3">
    <name type="scientific">Candidatus Electrothrix marina</name>
    <dbReference type="NCBI Taxonomy" id="1859130"/>
    <lineage>
        <taxon>Bacteria</taxon>
        <taxon>Pseudomonadati</taxon>
        <taxon>Thermodesulfobacteriota</taxon>
        <taxon>Desulfobulbia</taxon>
        <taxon>Desulfobulbales</taxon>
        <taxon>Desulfobulbaceae</taxon>
        <taxon>Candidatus Electrothrix</taxon>
    </lineage>
</organism>
<evidence type="ECO:0000256" key="1">
    <source>
        <dbReference type="ARBA" id="ARBA00005541"/>
    </source>
</evidence>
<comment type="caution">
    <text evidence="2">The sequence shown here is derived from an EMBL/GenBank/DDBJ whole genome shotgun (WGS) entry which is preliminary data.</text>
</comment>
<dbReference type="PANTHER" id="PTHR38432">
    <property type="entry name" value="TELA-LIKE PROTEIN SAOUHSC_01408"/>
    <property type="match status" value="1"/>
</dbReference>
<keyword evidence="3" id="KW-1185">Reference proteome</keyword>
<evidence type="ECO:0000313" key="3">
    <source>
        <dbReference type="Proteomes" id="UP000288892"/>
    </source>
</evidence>
<comment type="similarity">
    <text evidence="1">Belongs to the TelA family.</text>
</comment>
<reference evidence="2 3" key="1">
    <citation type="submission" date="2017-01" db="EMBL/GenBank/DDBJ databases">
        <title>The cable genome- insights into the physiology and evolution of filamentous bacteria capable of sulfide oxidation via long distance electron transfer.</title>
        <authorList>
            <person name="Schreiber L."/>
            <person name="Bjerg J.T."/>
            <person name="Boggild A."/>
            <person name="Van De Vossenberg J."/>
            <person name="Meysman F."/>
            <person name="Nielsen L.P."/>
            <person name="Schramm A."/>
            <person name="Kjeldsen K.U."/>
        </authorList>
    </citation>
    <scope>NUCLEOTIDE SEQUENCE [LARGE SCALE GENOMIC DNA]</scope>
    <source>
        <strain evidence="2">A5</strain>
    </source>
</reference>
<dbReference type="Proteomes" id="UP000288892">
    <property type="component" value="Unassembled WGS sequence"/>
</dbReference>
<protein>
    <submittedName>
        <fullName evidence="2">Uncharacterized protein</fullName>
    </submittedName>
</protein>
<dbReference type="PANTHER" id="PTHR38432:SF1">
    <property type="entry name" value="TELA-LIKE PROTEIN SAOUHSC_01408"/>
    <property type="match status" value="1"/>
</dbReference>
<proteinExistence type="inferred from homology"/>
<gene>
    <name evidence="2" type="ORF">VU01_12383</name>
</gene>
<name>A0A444JD00_9BACT</name>
<dbReference type="AlphaFoldDB" id="A0A444JD00"/>
<evidence type="ECO:0000313" key="2">
    <source>
        <dbReference type="EMBL" id="RWX50975.1"/>
    </source>
</evidence>
<dbReference type="EMBL" id="MTKS01000238">
    <property type="protein sequence ID" value="RWX50975.1"/>
    <property type="molecule type" value="Genomic_DNA"/>
</dbReference>
<dbReference type="InterPro" id="IPR008863">
    <property type="entry name" value="Toxic_anion-R_TelA"/>
</dbReference>